<evidence type="ECO:0000313" key="1">
    <source>
        <dbReference type="EMBL" id="PAX59814.1"/>
    </source>
</evidence>
<proteinExistence type="predicted"/>
<dbReference type="EMBL" id="NTFS01000034">
    <property type="protein sequence ID" value="PAX59814.1"/>
    <property type="molecule type" value="Genomic_DNA"/>
</dbReference>
<dbReference type="RefSeq" id="WP_143289231.1">
    <property type="nucleotide sequence ID" value="NZ_NTFS01000034.1"/>
</dbReference>
<evidence type="ECO:0008006" key="3">
    <source>
        <dbReference type="Google" id="ProtNLM"/>
    </source>
</evidence>
<dbReference type="Proteomes" id="UP000218238">
    <property type="component" value="Unassembled WGS sequence"/>
</dbReference>
<comment type="caution">
    <text evidence="1">The sequence shown here is derived from an EMBL/GenBank/DDBJ whole genome shotgun (WGS) entry which is preliminary data.</text>
</comment>
<keyword evidence="2" id="KW-1185">Reference proteome</keyword>
<dbReference type="PROSITE" id="PS51257">
    <property type="entry name" value="PROKAR_LIPOPROTEIN"/>
    <property type="match status" value="1"/>
</dbReference>
<sequence length="287" mass="32388">MNIKKSLVLFTVMATLTTGCHSKDEYKKFSDAGNKYTTAIESLLISAGDIRIKATSEKILANDQLSNQTIAEYKQLSETDEKRLQIINDLIQHNQLLHAYFQKLENLATSDAPERAKYEIEGITTNLSEIGEKLQATDLIRGRSLISSVANLAIDAKISGTLRKVVEKHNPLIMKELTIQQEMLKALSIDITSDIKTIKNAEEYRLVIEPLVDAKAISNKKEWIDMRQEVLSMQKKSFEFKKASETLGEFKEVYQAFLTGKTSKTNLNDFVKNVNTFIAFTNVQSSK</sequence>
<evidence type="ECO:0000313" key="2">
    <source>
        <dbReference type="Proteomes" id="UP000218238"/>
    </source>
</evidence>
<name>A0A2A2TN87_9CYAN</name>
<accession>A0A2A2TN87</accession>
<gene>
    <name evidence="1" type="ORF">CK510_04995</name>
</gene>
<dbReference type="AlphaFoldDB" id="A0A2A2TN87"/>
<dbReference type="OrthoDB" id="490499at2"/>
<organism evidence="1 2">
    <name type="scientific">Brunnivagina elsteri CCALA 953</name>
    <dbReference type="NCBI Taxonomy" id="987040"/>
    <lineage>
        <taxon>Bacteria</taxon>
        <taxon>Bacillati</taxon>
        <taxon>Cyanobacteriota</taxon>
        <taxon>Cyanophyceae</taxon>
        <taxon>Nostocales</taxon>
        <taxon>Calotrichaceae</taxon>
        <taxon>Brunnivagina</taxon>
    </lineage>
</organism>
<reference evidence="1 2" key="1">
    <citation type="submission" date="2017-08" db="EMBL/GenBank/DDBJ databases">
        <title>Draft genome sequence of filamentous cyanobacterium Calothrix elsteri CCALA 953.</title>
        <authorList>
            <person name="Gagunashvili A.N."/>
            <person name="Elster J."/>
            <person name="Andresson O.S."/>
        </authorList>
    </citation>
    <scope>NUCLEOTIDE SEQUENCE [LARGE SCALE GENOMIC DNA]</scope>
    <source>
        <strain evidence="1 2">CCALA 953</strain>
    </source>
</reference>
<protein>
    <recommendedName>
        <fullName evidence="3">Lipoprotein</fullName>
    </recommendedName>
</protein>